<evidence type="ECO:0000313" key="6">
    <source>
        <dbReference type="Proteomes" id="UP001202961"/>
    </source>
</evidence>
<dbReference type="InterPro" id="IPR000780">
    <property type="entry name" value="CheR_MeTrfase"/>
</dbReference>
<keyword evidence="1" id="KW-0489">Methyltransferase</keyword>
<evidence type="ECO:0000259" key="4">
    <source>
        <dbReference type="PROSITE" id="PS50123"/>
    </source>
</evidence>
<gene>
    <name evidence="5" type="ORF">NB063_23600</name>
</gene>
<dbReference type="SUPFAM" id="SSF53335">
    <property type="entry name" value="S-adenosyl-L-methionine-dependent methyltransferases"/>
    <property type="match status" value="1"/>
</dbReference>
<keyword evidence="2" id="KW-0808">Transferase</keyword>
<evidence type="ECO:0000313" key="5">
    <source>
        <dbReference type="EMBL" id="MCM2373609.1"/>
    </source>
</evidence>
<organism evidence="5 6">
    <name type="scientific">Aporhodopirellula aestuarii</name>
    <dbReference type="NCBI Taxonomy" id="2950107"/>
    <lineage>
        <taxon>Bacteria</taxon>
        <taxon>Pseudomonadati</taxon>
        <taxon>Planctomycetota</taxon>
        <taxon>Planctomycetia</taxon>
        <taxon>Pirellulales</taxon>
        <taxon>Pirellulaceae</taxon>
        <taxon>Aporhodopirellula</taxon>
    </lineage>
</organism>
<reference evidence="5 6" key="1">
    <citation type="journal article" date="2022" name="Syst. Appl. Microbiol.">
        <title>Rhodopirellula aestuarii sp. nov., a novel member of the genus Rhodopirellula isolated from brackish sediments collected in the Tagus River estuary, Portugal.</title>
        <authorList>
            <person name="Vitorino I.R."/>
            <person name="Klimek D."/>
            <person name="Calusinska M."/>
            <person name="Lobo-da-Cunha A."/>
            <person name="Vasconcelos V."/>
            <person name="Lage O.M."/>
        </authorList>
    </citation>
    <scope>NUCLEOTIDE SEQUENCE [LARGE SCALE GENOMIC DNA]</scope>
    <source>
        <strain evidence="5 6">ICT_H3.1</strain>
    </source>
</reference>
<dbReference type="Gene3D" id="3.40.50.150">
    <property type="entry name" value="Vaccinia Virus protein VP39"/>
    <property type="match status" value="1"/>
</dbReference>
<dbReference type="InterPro" id="IPR050903">
    <property type="entry name" value="Bact_Chemotaxis_MeTrfase"/>
</dbReference>
<keyword evidence="3" id="KW-0949">S-adenosyl-L-methionine</keyword>
<sequence length="479" mass="53492">MTDLSMNDADYVALRYLLEMRTGLAFRSDQRQSTETGIFAAMKRANAPNVATYRELLASDPVVLDDLIVELTVGETYFFRHPKQLDYIAEHIVPDICRRRDHDRTIHVWSAGCASGEEPYSLAMLFDELQLLHRVSILGTDISRSALRRCQSGLYRKWSMRDEGGARSAAYLSQEGNEFRVIDRIRNHVRFEYLNLALDQYPSLTTGTADLDLILCRNVLIYFSPETVRGVARQLYDSLADGGWLVLAVGDPMIDHFAPFETIVTEVGVVYRKGPQPKNAIAADLVTSDAFARDLPSDTGGSALSPRGRVQSDVPQLIDQATQALSDGDYDLAIRLTEPLLAMPEADRIRVQAYANVDVIAAEKTCREATLRHQTDAALQYLHGVLLLEMDRTDESISAIRRALFLDRRLVVGHFTLGSVLRRLGNVSAAQRSFRNARNLAAELPEDAVVPLTSNERAGDLVRVIDAQLTVLNDWQALQ</sequence>
<dbReference type="EMBL" id="JAMQBK010000063">
    <property type="protein sequence ID" value="MCM2373609.1"/>
    <property type="molecule type" value="Genomic_DNA"/>
</dbReference>
<comment type="caution">
    <text evidence="5">The sequence shown here is derived from an EMBL/GenBank/DDBJ whole genome shotgun (WGS) entry which is preliminary data.</text>
</comment>
<dbReference type="Pfam" id="PF01739">
    <property type="entry name" value="CheR"/>
    <property type="match status" value="1"/>
</dbReference>
<dbReference type="PANTHER" id="PTHR24422">
    <property type="entry name" value="CHEMOTAXIS PROTEIN METHYLTRANSFERASE"/>
    <property type="match status" value="1"/>
</dbReference>
<dbReference type="Proteomes" id="UP001202961">
    <property type="component" value="Unassembled WGS sequence"/>
</dbReference>
<dbReference type="InterPro" id="IPR029063">
    <property type="entry name" value="SAM-dependent_MTases_sf"/>
</dbReference>
<dbReference type="PANTHER" id="PTHR24422:SF19">
    <property type="entry name" value="CHEMOTAXIS PROTEIN METHYLTRANSFERASE"/>
    <property type="match status" value="1"/>
</dbReference>
<dbReference type="SUPFAM" id="SSF48452">
    <property type="entry name" value="TPR-like"/>
    <property type="match status" value="1"/>
</dbReference>
<dbReference type="Gene3D" id="1.25.40.10">
    <property type="entry name" value="Tetratricopeptide repeat domain"/>
    <property type="match status" value="1"/>
</dbReference>
<dbReference type="InterPro" id="IPR022642">
    <property type="entry name" value="CheR_C"/>
</dbReference>
<protein>
    <submittedName>
        <fullName evidence="5">Protein-glutamate O-methyltransferase CheR</fullName>
    </submittedName>
</protein>
<dbReference type="PRINTS" id="PR00996">
    <property type="entry name" value="CHERMTFRASE"/>
</dbReference>
<dbReference type="SUPFAM" id="SSF47757">
    <property type="entry name" value="Chemotaxis receptor methyltransferase CheR, N-terminal domain"/>
    <property type="match status" value="1"/>
</dbReference>
<name>A0ABT0U9F1_9BACT</name>
<proteinExistence type="predicted"/>
<dbReference type="SMART" id="SM00138">
    <property type="entry name" value="MeTrc"/>
    <property type="match status" value="1"/>
</dbReference>
<accession>A0ABT0U9F1</accession>
<keyword evidence="6" id="KW-1185">Reference proteome</keyword>
<dbReference type="PROSITE" id="PS50123">
    <property type="entry name" value="CHER"/>
    <property type="match status" value="1"/>
</dbReference>
<feature type="domain" description="CheR-type methyltransferase" evidence="4">
    <location>
        <begin position="1"/>
        <end position="253"/>
    </location>
</feature>
<evidence type="ECO:0000256" key="1">
    <source>
        <dbReference type="ARBA" id="ARBA00022603"/>
    </source>
</evidence>
<dbReference type="InterPro" id="IPR011990">
    <property type="entry name" value="TPR-like_helical_dom_sf"/>
</dbReference>
<dbReference type="RefSeq" id="WP_250931368.1">
    <property type="nucleotide sequence ID" value="NZ_JAMQBK010000063.1"/>
</dbReference>
<evidence type="ECO:0000256" key="2">
    <source>
        <dbReference type="ARBA" id="ARBA00022679"/>
    </source>
</evidence>
<evidence type="ECO:0000256" key="3">
    <source>
        <dbReference type="ARBA" id="ARBA00022691"/>
    </source>
</evidence>